<dbReference type="PANTHER" id="PTHR16228:SF7">
    <property type="entry name" value="SLC41A_MGTE INTEGRAL MEMBRANE DOMAIN-CONTAINING PROTEIN"/>
    <property type="match status" value="1"/>
</dbReference>
<keyword evidence="6 9" id="KW-1133">Transmembrane helix</keyword>
<dbReference type="SUPFAM" id="SSF161093">
    <property type="entry name" value="MgtE membrane domain-like"/>
    <property type="match status" value="1"/>
</dbReference>
<dbReference type="Gene3D" id="1.10.357.20">
    <property type="entry name" value="SLC41 divalent cation transporters, integral membrane domain"/>
    <property type="match status" value="1"/>
</dbReference>
<evidence type="ECO:0000256" key="8">
    <source>
        <dbReference type="ARBA" id="ARBA00023136"/>
    </source>
</evidence>
<evidence type="ECO:0000256" key="9">
    <source>
        <dbReference type="SAM" id="Phobius"/>
    </source>
</evidence>
<evidence type="ECO:0000313" key="11">
    <source>
        <dbReference type="EMBL" id="OLY85409.1"/>
    </source>
</evidence>
<feature type="transmembrane region" description="Helical" evidence="9">
    <location>
        <begin position="211"/>
        <end position="233"/>
    </location>
</feature>
<dbReference type="GO" id="GO:0005886">
    <property type="term" value="C:plasma membrane"/>
    <property type="evidence" value="ECO:0007669"/>
    <property type="project" value="TreeGrafter"/>
</dbReference>
<dbReference type="AlphaFoldDB" id="A0A1R0H8C5"/>
<organism evidence="11 12">
    <name type="scientific">Smittium mucronatum</name>
    <dbReference type="NCBI Taxonomy" id="133383"/>
    <lineage>
        <taxon>Eukaryota</taxon>
        <taxon>Fungi</taxon>
        <taxon>Fungi incertae sedis</taxon>
        <taxon>Zoopagomycota</taxon>
        <taxon>Kickxellomycotina</taxon>
        <taxon>Harpellomycetes</taxon>
        <taxon>Harpellales</taxon>
        <taxon>Legeriomycetaceae</taxon>
        <taxon>Smittium</taxon>
    </lineage>
</organism>
<feature type="transmembrane region" description="Helical" evidence="9">
    <location>
        <begin position="292"/>
        <end position="318"/>
    </location>
</feature>
<dbReference type="InterPro" id="IPR006667">
    <property type="entry name" value="SLC41_membr_dom"/>
</dbReference>
<keyword evidence="5" id="KW-0460">Magnesium</keyword>
<dbReference type="GO" id="GO:0008324">
    <property type="term" value="F:monoatomic cation transmembrane transporter activity"/>
    <property type="evidence" value="ECO:0007669"/>
    <property type="project" value="InterPro"/>
</dbReference>
<dbReference type="PANTHER" id="PTHR16228">
    <property type="entry name" value="DIVALENT CATION TRANSPORTER SOLUTE CARRIER FAMILY 41"/>
    <property type="match status" value="1"/>
</dbReference>
<protein>
    <submittedName>
        <fullName evidence="11">Solute carrier family 41 member 2</fullName>
    </submittedName>
</protein>
<keyword evidence="12" id="KW-1185">Reference proteome</keyword>
<evidence type="ECO:0000256" key="6">
    <source>
        <dbReference type="ARBA" id="ARBA00022989"/>
    </source>
</evidence>
<evidence type="ECO:0000256" key="7">
    <source>
        <dbReference type="ARBA" id="ARBA00023065"/>
    </source>
</evidence>
<keyword evidence="7" id="KW-0406">Ion transport</keyword>
<evidence type="ECO:0000256" key="1">
    <source>
        <dbReference type="ARBA" id="ARBA00004141"/>
    </source>
</evidence>
<proteinExistence type="inferred from homology"/>
<comment type="similarity">
    <text evidence="2">Belongs to the SLC41A transporter family.</text>
</comment>
<dbReference type="EMBL" id="LSSL01000116">
    <property type="protein sequence ID" value="OLY85409.1"/>
    <property type="molecule type" value="Genomic_DNA"/>
</dbReference>
<dbReference type="Pfam" id="PF01769">
    <property type="entry name" value="MgtE"/>
    <property type="match status" value="1"/>
</dbReference>
<feature type="transmembrane region" description="Helical" evidence="9">
    <location>
        <begin position="330"/>
        <end position="347"/>
    </location>
</feature>
<dbReference type="InterPro" id="IPR036739">
    <property type="entry name" value="SLC41_membr_dom_sf"/>
</dbReference>
<dbReference type="OrthoDB" id="666972at2759"/>
<feature type="transmembrane region" description="Helical" evidence="9">
    <location>
        <begin position="359"/>
        <end position="381"/>
    </location>
</feature>
<keyword evidence="8 9" id="KW-0472">Membrane</keyword>
<keyword evidence="3" id="KW-0813">Transport</keyword>
<feature type="domain" description="SLC41A/MgtE integral membrane" evidence="10">
    <location>
        <begin position="252"/>
        <end position="379"/>
    </location>
</feature>
<dbReference type="InterPro" id="IPR045349">
    <property type="entry name" value="SLC41A1-3"/>
</dbReference>
<comment type="caution">
    <text evidence="11">The sequence shown here is derived from an EMBL/GenBank/DDBJ whole genome shotgun (WGS) entry which is preliminary data.</text>
</comment>
<sequence length="386" mass="43160">MFNFKGNFKNNDDSSSSIPLVEVKDIFSNEDIEGIHISPNLNSKDPISVVSASDNFNFQNLVSPKDLEVVLPFPQISDSVLEEDIQDLVPPNANLFLPKISHPELEYEVQDLNRNFSENSRELLVENYNIQQNEVFDLPTSQNNFKNESEFKISNHLSTSDIFEGNNDDTQEILLETSSISRPNSELNISTMIGDDSHFQEDRPIESEKELLFEVIPVLIFCVLGSISAGYAFDNVKNNLSFIEAPGLYMMIPMLLNLKGNIETNFATRLATLANTGYLHIKSRRNAEIKAGLFLIMFQTFMIGMSSAIIVSLLVPVIALDDITPSKLSWVRQALVAILLLVGSFGAKNFWSRNMDPDFYVNPLISGTGDMVGTLLLVFVFKLSLG</sequence>
<name>A0A1R0H8C5_9FUNG</name>
<keyword evidence="4 9" id="KW-0812">Transmembrane</keyword>
<reference evidence="11 12" key="1">
    <citation type="journal article" date="2016" name="Mol. Biol. Evol.">
        <title>Genome-Wide Survey of Gut Fungi (Harpellales) Reveals the First Horizontally Transferred Ubiquitin Gene from a Mosquito Host.</title>
        <authorList>
            <person name="Wang Y."/>
            <person name="White M.M."/>
            <person name="Kvist S."/>
            <person name="Moncalvo J.M."/>
        </authorList>
    </citation>
    <scope>NUCLEOTIDE SEQUENCE [LARGE SCALE GENOMIC DNA]</scope>
    <source>
        <strain evidence="11 12">ALG-7-W6</strain>
    </source>
</reference>
<accession>A0A1R0H8C5</accession>
<evidence type="ECO:0000256" key="4">
    <source>
        <dbReference type="ARBA" id="ARBA00022692"/>
    </source>
</evidence>
<comment type="subcellular location">
    <subcellularLocation>
        <location evidence="1">Membrane</location>
        <topology evidence="1">Multi-pass membrane protein</topology>
    </subcellularLocation>
</comment>
<evidence type="ECO:0000259" key="10">
    <source>
        <dbReference type="Pfam" id="PF01769"/>
    </source>
</evidence>
<evidence type="ECO:0000256" key="2">
    <source>
        <dbReference type="ARBA" id="ARBA00009749"/>
    </source>
</evidence>
<gene>
    <name evidence="11" type="ORF">AYI68_g395</name>
</gene>
<evidence type="ECO:0000256" key="3">
    <source>
        <dbReference type="ARBA" id="ARBA00022448"/>
    </source>
</evidence>
<evidence type="ECO:0000313" key="12">
    <source>
        <dbReference type="Proteomes" id="UP000187455"/>
    </source>
</evidence>
<dbReference type="Proteomes" id="UP000187455">
    <property type="component" value="Unassembled WGS sequence"/>
</dbReference>
<evidence type="ECO:0000256" key="5">
    <source>
        <dbReference type="ARBA" id="ARBA00022842"/>
    </source>
</evidence>